<keyword evidence="5 6" id="KW-0472">Membrane</keyword>
<dbReference type="SMART" id="SM00849">
    <property type="entry name" value="Lactamase_B"/>
    <property type="match status" value="1"/>
</dbReference>
<dbReference type="KEGG" id="ckh:LVJ77_12315"/>
<evidence type="ECO:0000256" key="3">
    <source>
        <dbReference type="ARBA" id="ARBA00022692"/>
    </source>
</evidence>
<dbReference type="Proteomes" id="UP000831534">
    <property type="component" value="Chromosome"/>
</dbReference>
<dbReference type="RefSeq" id="WP_027010126.1">
    <property type="nucleotide sequence ID" value="NZ_CP091521.1"/>
</dbReference>
<dbReference type="NCBIfam" id="TIGR00360">
    <property type="entry name" value="ComEC_N-term"/>
    <property type="match status" value="1"/>
</dbReference>
<dbReference type="Gene3D" id="3.60.15.10">
    <property type="entry name" value="Ribonuclease Z/Hydroxyacylglutathione hydrolase-like"/>
    <property type="match status" value="1"/>
</dbReference>
<comment type="subcellular location">
    <subcellularLocation>
        <location evidence="1">Cell membrane</location>
        <topology evidence="1">Multi-pass membrane protein</topology>
    </subcellularLocation>
</comment>
<sequence length="750" mass="81388">MWRRCVLPAFCAGAVAAFFLPVRGSWTVWAGLWFAAAAGSAWAFYAGRRTGLAVMLGLFCAVSGMVYALWRTQLALDAQWAVAQSPQSVQLDIRVRGLPERADKSSRFVADARTEDGREYRLLFYDYSGRVWQTGERWRVRARVRAPLGMRNPAGFDREAWALANGIDGLASLGKERTALPSGAWAWADIGHWRAKIAAAWRRTGAGVSNGAGLMRALSVGDRSGLPHDVWAAFRPLGLNHLVSISGLHISMVAVMAGLLCRWLMRRLRRVPARPRLWQLGAGVAAAAVYTGLAGFEIPALRSLLMLCVFAWAWARRGTQTAWQVWWTALAGVLLLQPAAVLTAGFWLSFGLVATLLWTLANRLPEHKWWQAVRGQWAATLVGGIGAAHFFGTLPVFSLPVNAVAIPLFSWVLVPVALLSSVSPFDFVRDWAAVLGEWVSTALLWLGARLPDMALAQAPAPVLLTALAGAFLLLLPQGGRWRPLACCAIAVFLLYRPPAPQAPLTVRVWDVGQGLSVLLQTPSQNVLFDTGTPAAAEMALLPNLRALGIGKLDALILSHHDDDHDGGYPALAKALKIKKLWAGQPEHYPQARAQHCADGTRWQSGGTVFEFLTPPPAANAKDNEKSCVLRVIANGRAILITGDLGVAGERAIMAKYGSALYSNVLVLGHHGSKTSTAEAFLDTVEPETAIAANGFANAFRHPHPEVVARLEARQIELLRTDHDGAAVLVFGADGIGRVAHPRKWWQRKPL</sequence>
<dbReference type="AlphaFoldDB" id="A0ABD8B8C6"/>
<proteinExistence type="predicted"/>
<dbReference type="GO" id="GO:0005886">
    <property type="term" value="C:plasma membrane"/>
    <property type="evidence" value="ECO:0007669"/>
    <property type="project" value="UniProtKB-SubCell"/>
</dbReference>
<dbReference type="Pfam" id="PF03772">
    <property type="entry name" value="Competence"/>
    <property type="match status" value="1"/>
</dbReference>
<evidence type="ECO:0000256" key="5">
    <source>
        <dbReference type="ARBA" id="ARBA00023136"/>
    </source>
</evidence>
<feature type="transmembrane region" description="Helical" evidence="6">
    <location>
        <begin position="454"/>
        <end position="475"/>
    </location>
</feature>
<dbReference type="Pfam" id="PF00753">
    <property type="entry name" value="Lactamase_B"/>
    <property type="match status" value="1"/>
</dbReference>
<evidence type="ECO:0000313" key="8">
    <source>
        <dbReference type="EMBL" id="XHH50245.1"/>
    </source>
</evidence>
<keyword evidence="9" id="KW-1185">Reference proteome</keyword>
<accession>A0ABD8B8C6</accession>
<protein>
    <submittedName>
        <fullName evidence="8">DNA internalization-related competence protein ComEC/Rec2</fullName>
    </submittedName>
</protein>
<evidence type="ECO:0000256" key="1">
    <source>
        <dbReference type="ARBA" id="ARBA00004651"/>
    </source>
</evidence>
<dbReference type="NCBIfam" id="TIGR00361">
    <property type="entry name" value="ComEC_Rec2"/>
    <property type="match status" value="1"/>
</dbReference>
<dbReference type="InterPro" id="IPR001279">
    <property type="entry name" value="Metallo-B-lactamas"/>
</dbReference>
<dbReference type="EMBL" id="CP091521">
    <property type="protein sequence ID" value="XHH50245.1"/>
    <property type="molecule type" value="Genomic_DNA"/>
</dbReference>
<organism evidence="8 9">
    <name type="scientific">Conchiformibius kuhniae</name>
    <dbReference type="NCBI Taxonomy" id="211502"/>
    <lineage>
        <taxon>Bacteria</taxon>
        <taxon>Pseudomonadati</taxon>
        <taxon>Pseudomonadota</taxon>
        <taxon>Betaproteobacteria</taxon>
        <taxon>Neisseriales</taxon>
        <taxon>Neisseriaceae</taxon>
        <taxon>Conchiformibius</taxon>
    </lineage>
</organism>
<feature type="transmembrane region" description="Helical" evidence="6">
    <location>
        <begin position="299"/>
        <end position="315"/>
    </location>
</feature>
<gene>
    <name evidence="8" type="ORF">LVJ77_12315</name>
</gene>
<dbReference type="InterPro" id="IPR035681">
    <property type="entry name" value="ComA-like_MBL"/>
</dbReference>
<feature type="transmembrane region" description="Helical" evidence="6">
    <location>
        <begin position="322"/>
        <end position="340"/>
    </location>
</feature>
<keyword evidence="2" id="KW-1003">Cell membrane</keyword>
<feature type="transmembrane region" description="Helical" evidence="6">
    <location>
        <begin position="242"/>
        <end position="265"/>
    </location>
</feature>
<feature type="transmembrane region" description="Helical" evidence="6">
    <location>
        <begin position="377"/>
        <end position="397"/>
    </location>
</feature>
<name>A0ABD8B8C6_9NEIS</name>
<dbReference type="InterPro" id="IPR036866">
    <property type="entry name" value="RibonucZ/Hydroxyglut_hydro"/>
</dbReference>
<reference evidence="8 9" key="1">
    <citation type="journal article" date="2022" name="Res Sq">
        <title>Evolution of multicellular longitudinally dividing oral cavity symbionts (Neisseriaceae).</title>
        <authorList>
            <person name="Nyongesa S."/>
            <person name="Weber P."/>
            <person name="Bernet E."/>
            <person name="Pullido F."/>
            <person name="Nieckarz M."/>
            <person name="Delaby M."/>
            <person name="Nieves C."/>
            <person name="Viehboeck T."/>
            <person name="Krause N."/>
            <person name="Rivera-Millot A."/>
            <person name="Nakamura A."/>
            <person name="Vischer N."/>
            <person name="VanNieuwenhze M."/>
            <person name="Brun Y."/>
            <person name="Cava F."/>
            <person name="Bulgheresi S."/>
            <person name="Veyrier F."/>
        </authorList>
    </citation>
    <scope>NUCLEOTIDE SEQUENCE [LARGE SCALE GENOMIC DNA]</scope>
    <source>
        <strain evidence="8 9">17694</strain>
    </source>
</reference>
<evidence type="ECO:0000256" key="2">
    <source>
        <dbReference type="ARBA" id="ARBA00022475"/>
    </source>
</evidence>
<evidence type="ECO:0000313" key="9">
    <source>
        <dbReference type="Proteomes" id="UP000831534"/>
    </source>
</evidence>
<dbReference type="PANTHER" id="PTHR30619">
    <property type="entry name" value="DNA INTERNALIZATION/COMPETENCE PROTEIN COMEC/REC2"/>
    <property type="match status" value="1"/>
</dbReference>
<evidence type="ECO:0000259" key="7">
    <source>
        <dbReference type="SMART" id="SM00849"/>
    </source>
</evidence>
<feature type="transmembrane region" description="Helical" evidence="6">
    <location>
        <begin position="277"/>
        <end position="293"/>
    </location>
</feature>
<evidence type="ECO:0000256" key="6">
    <source>
        <dbReference type="SAM" id="Phobius"/>
    </source>
</evidence>
<dbReference type="Pfam" id="PF13567">
    <property type="entry name" value="DUF4131"/>
    <property type="match status" value="1"/>
</dbReference>
<feature type="transmembrane region" description="Helical" evidence="6">
    <location>
        <begin position="26"/>
        <end position="45"/>
    </location>
</feature>
<dbReference type="InterPro" id="IPR004797">
    <property type="entry name" value="Competence_ComEC/Rec2"/>
</dbReference>
<feature type="transmembrane region" description="Helical" evidence="6">
    <location>
        <begin position="403"/>
        <end position="419"/>
    </location>
</feature>
<dbReference type="InterPro" id="IPR004477">
    <property type="entry name" value="ComEC_N"/>
</dbReference>
<dbReference type="InterPro" id="IPR052159">
    <property type="entry name" value="Competence_DNA_uptake"/>
</dbReference>
<dbReference type="CDD" id="cd07731">
    <property type="entry name" value="ComA-like_MBL-fold"/>
    <property type="match status" value="1"/>
</dbReference>
<feature type="transmembrane region" description="Helical" evidence="6">
    <location>
        <begin position="52"/>
        <end position="70"/>
    </location>
</feature>
<evidence type="ECO:0000256" key="4">
    <source>
        <dbReference type="ARBA" id="ARBA00022989"/>
    </source>
</evidence>
<keyword evidence="4 6" id="KW-1133">Transmembrane helix</keyword>
<keyword evidence="3 6" id="KW-0812">Transmembrane</keyword>
<dbReference type="SUPFAM" id="SSF56281">
    <property type="entry name" value="Metallo-hydrolase/oxidoreductase"/>
    <property type="match status" value="1"/>
</dbReference>
<dbReference type="PANTHER" id="PTHR30619:SF1">
    <property type="entry name" value="RECOMBINATION PROTEIN 2"/>
    <property type="match status" value="1"/>
</dbReference>
<dbReference type="InterPro" id="IPR025405">
    <property type="entry name" value="DUF4131"/>
</dbReference>
<feature type="domain" description="Metallo-beta-lactamase" evidence="7">
    <location>
        <begin position="513"/>
        <end position="695"/>
    </location>
</feature>